<organism evidence="2 3">
    <name type="scientific">Niallia circulans</name>
    <name type="common">Bacillus circulans</name>
    <dbReference type="NCBI Taxonomy" id="1397"/>
    <lineage>
        <taxon>Bacteria</taxon>
        <taxon>Bacillati</taxon>
        <taxon>Bacillota</taxon>
        <taxon>Bacilli</taxon>
        <taxon>Bacillales</taxon>
        <taxon>Bacillaceae</taxon>
        <taxon>Niallia</taxon>
    </lineage>
</organism>
<evidence type="ECO:0000256" key="1">
    <source>
        <dbReference type="PROSITE-ProRule" id="PRU00339"/>
    </source>
</evidence>
<protein>
    <submittedName>
        <fullName evidence="2">DUF2225 domain-containing protein</fullName>
    </submittedName>
</protein>
<reference evidence="3" key="1">
    <citation type="submission" date="2018-10" db="EMBL/GenBank/DDBJ databases">
        <title>FDA dAtabase for Regulatory Grade micrObial Sequences (FDA-ARGOS): Supporting development and validation of Infectious Disease Dx tests.</title>
        <authorList>
            <person name="Minogue T."/>
            <person name="Wolcott M."/>
            <person name="Wasieloski L."/>
            <person name="Aguilar W."/>
            <person name="Moore D."/>
            <person name="Tallon L."/>
            <person name="Sadzewicz L."/>
            <person name="Sengamalay N."/>
            <person name="Ott S."/>
            <person name="Godinez A."/>
            <person name="Nagaraj S."/>
            <person name="Vavikolanu K."/>
            <person name="Vyas G."/>
            <person name="Nadendla S."/>
            <person name="George J."/>
            <person name="Sichtig H."/>
        </authorList>
    </citation>
    <scope>NUCLEOTIDE SEQUENCE [LARGE SCALE GENOMIC DNA]</scope>
    <source>
        <strain evidence="3">FDAARGOS_343</strain>
    </source>
</reference>
<dbReference type="Gene3D" id="1.25.40.10">
    <property type="entry name" value="Tetratricopeptide repeat domain"/>
    <property type="match status" value="1"/>
</dbReference>
<name>A0A553SJL9_NIACI</name>
<evidence type="ECO:0000313" key="2">
    <source>
        <dbReference type="EMBL" id="TRZ37149.1"/>
    </source>
</evidence>
<gene>
    <name evidence="2" type="ORF">CEQ21_16825</name>
</gene>
<dbReference type="RefSeq" id="WP_185765523.1">
    <property type="nucleotide sequence ID" value="NZ_RIBP01000004.1"/>
</dbReference>
<keyword evidence="1" id="KW-0802">TPR repeat</keyword>
<dbReference type="InterPro" id="IPR019734">
    <property type="entry name" value="TPR_rpt"/>
</dbReference>
<dbReference type="Proteomes" id="UP000319837">
    <property type="component" value="Unassembled WGS sequence"/>
</dbReference>
<dbReference type="Pfam" id="PF09986">
    <property type="entry name" value="DUF2225"/>
    <property type="match status" value="1"/>
</dbReference>
<sequence>MTTIGPLYDKKCICPLCTAHFTTKKMRSRFIKAKGFDSDFFPFYEEHNPTLYYVNVCPLCGFAYSDEVEIRLKEAEKAILIKNISNNWVQQNFGETRSIGDSIKTYKLAAYAGMLRNDRHIAIAGLYIRLAWLYRLLEDRHEETRFMQLALSEYELSYSTGDFLGTQVSELKTLYLAGELSRRTQKIEEAIKYFSKVIEQQSRTVETKIISLAKDGWHKIRDLQQA</sequence>
<dbReference type="InterPro" id="IPR018708">
    <property type="entry name" value="DUF2225"/>
</dbReference>
<proteinExistence type="predicted"/>
<dbReference type="PROSITE" id="PS50005">
    <property type="entry name" value="TPR"/>
    <property type="match status" value="1"/>
</dbReference>
<dbReference type="AlphaFoldDB" id="A0A553SJL9"/>
<comment type="caution">
    <text evidence="2">The sequence shown here is derived from an EMBL/GenBank/DDBJ whole genome shotgun (WGS) entry which is preliminary data.</text>
</comment>
<dbReference type="InterPro" id="IPR011990">
    <property type="entry name" value="TPR-like_helical_dom_sf"/>
</dbReference>
<dbReference type="EMBL" id="RIBP01000004">
    <property type="protein sequence ID" value="TRZ37149.1"/>
    <property type="molecule type" value="Genomic_DNA"/>
</dbReference>
<evidence type="ECO:0000313" key="3">
    <source>
        <dbReference type="Proteomes" id="UP000319837"/>
    </source>
</evidence>
<feature type="repeat" description="TPR" evidence="1">
    <location>
        <begin position="171"/>
        <end position="204"/>
    </location>
</feature>
<accession>A0A553SJL9</accession>